<dbReference type="EMBL" id="JAVDWW010000004">
    <property type="protein sequence ID" value="MDR7169318.1"/>
    <property type="molecule type" value="Genomic_DNA"/>
</dbReference>
<evidence type="ECO:0000313" key="2">
    <source>
        <dbReference type="EMBL" id="MDR7169318.1"/>
    </source>
</evidence>
<keyword evidence="3" id="KW-1185">Reference proteome</keyword>
<feature type="region of interest" description="Disordered" evidence="1">
    <location>
        <begin position="1"/>
        <end position="41"/>
    </location>
</feature>
<protein>
    <submittedName>
        <fullName evidence="2">Uncharacterized protein</fullName>
    </submittedName>
</protein>
<proteinExistence type="predicted"/>
<gene>
    <name evidence="2" type="ORF">J2W56_003059</name>
</gene>
<dbReference type="Proteomes" id="UP001251217">
    <property type="component" value="Unassembled WGS sequence"/>
</dbReference>
<dbReference type="RefSeq" id="WP_310402327.1">
    <property type="nucleotide sequence ID" value="NZ_JAVDWW010000004.1"/>
</dbReference>
<sequence>MGTTARGEPDSAAFRSCTDITAARRRRSGPPTSGTTWSPSR</sequence>
<evidence type="ECO:0000313" key="3">
    <source>
        <dbReference type="Proteomes" id="UP001251217"/>
    </source>
</evidence>
<comment type="caution">
    <text evidence="2">The sequence shown here is derived from an EMBL/GenBank/DDBJ whole genome shotgun (WGS) entry which is preliminary data.</text>
</comment>
<feature type="compositionally biased region" description="Polar residues" evidence="1">
    <location>
        <begin position="30"/>
        <end position="41"/>
    </location>
</feature>
<evidence type="ECO:0000256" key="1">
    <source>
        <dbReference type="SAM" id="MobiDB-lite"/>
    </source>
</evidence>
<name>A0ABU1XFK8_9NOCA</name>
<organism evidence="2 3">
    <name type="scientific">Nocardia kruczakiae</name>
    <dbReference type="NCBI Taxonomy" id="261477"/>
    <lineage>
        <taxon>Bacteria</taxon>
        <taxon>Bacillati</taxon>
        <taxon>Actinomycetota</taxon>
        <taxon>Actinomycetes</taxon>
        <taxon>Mycobacteriales</taxon>
        <taxon>Nocardiaceae</taxon>
        <taxon>Nocardia</taxon>
    </lineage>
</organism>
<accession>A0ABU1XFK8</accession>
<reference evidence="2 3" key="1">
    <citation type="submission" date="2023-07" db="EMBL/GenBank/DDBJ databases">
        <title>Sorghum-associated microbial communities from plants grown in Nebraska, USA.</title>
        <authorList>
            <person name="Schachtman D."/>
        </authorList>
    </citation>
    <scope>NUCLEOTIDE SEQUENCE [LARGE SCALE GENOMIC DNA]</scope>
    <source>
        <strain evidence="2 3">4272</strain>
    </source>
</reference>